<proteinExistence type="predicted"/>
<dbReference type="AlphaFoldDB" id="A0A1R1X4D1"/>
<evidence type="ECO:0000313" key="1">
    <source>
        <dbReference type="EMBL" id="OMJ09493.1"/>
    </source>
</evidence>
<comment type="caution">
    <text evidence="1">The sequence shown here is derived from an EMBL/GenBank/DDBJ whole genome shotgun (WGS) entry which is preliminary data.</text>
</comment>
<dbReference type="EMBL" id="LSSM01007028">
    <property type="protein sequence ID" value="OMJ09493.1"/>
    <property type="molecule type" value="Genomic_DNA"/>
</dbReference>
<keyword evidence="2" id="KW-1185">Reference proteome</keyword>
<name>A0A1R1X4D1_9FUNG</name>
<protein>
    <submittedName>
        <fullName evidence="1">Uncharacterized protein</fullName>
    </submittedName>
</protein>
<evidence type="ECO:0000313" key="2">
    <source>
        <dbReference type="Proteomes" id="UP000187429"/>
    </source>
</evidence>
<dbReference type="OrthoDB" id="2400069at2759"/>
<organism evidence="1 2">
    <name type="scientific">Smittium culicis</name>
    <dbReference type="NCBI Taxonomy" id="133412"/>
    <lineage>
        <taxon>Eukaryota</taxon>
        <taxon>Fungi</taxon>
        <taxon>Fungi incertae sedis</taxon>
        <taxon>Zoopagomycota</taxon>
        <taxon>Kickxellomycotina</taxon>
        <taxon>Harpellomycetes</taxon>
        <taxon>Harpellales</taxon>
        <taxon>Legeriomycetaceae</taxon>
        <taxon>Smittium</taxon>
    </lineage>
</organism>
<dbReference type="Proteomes" id="UP000187429">
    <property type="component" value="Unassembled WGS sequence"/>
</dbReference>
<accession>A0A1R1X4D1</accession>
<sequence length="82" mass="8939">MSSNPCPTPQINNSNWAVQRLIKYVNDASKPLSVDSITRYIHSISELIRRDIEAPIKKVGSMCATLAANAGISIDGIVSHLF</sequence>
<reference evidence="2" key="1">
    <citation type="submission" date="2017-01" db="EMBL/GenBank/DDBJ databases">
        <authorList>
            <person name="Wang Y."/>
            <person name="White M."/>
            <person name="Kvist S."/>
            <person name="Moncalvo J.-M."/>
        </authorList>
    </citation>
    <scope>NUCLEOTIDE SEQUENCE [LARGE SCALE GENOMIC DNA]</scope>
    <source>
        <strain evidence="2">ID-206-W2</strain>
    </source>
</reference>
<gene>
    <name evidence="1" type="ORF">AYI69_g10636</name>
</gene>